<sequence>MLIEIFSLYLKGLLLATVTMLVVCLLWIVWRAKTKQDKTISERQSFLYEMIMIAILTIPILSFAYMSILVVLKA</sequence>
<dbReference type="EMBL" id="AEUX02000007">
    <property type="protein sequence ID" value="EHI68949.1"/>
    <property type="molecule type" value="Genomic_DNA"/>
</dbReference>
<feature type="transmembrane region" description="Helical" evidence="1">
    <location>
        <begin position="12"/>
        <end position="30"/>
    </location>
</feature>
<dbReference type="Pfam" id="PF13268">
    <property type="entry name" value="DUF4059"/>
    <property type="match status" value="1"/>
</dbReference>
<dbReference type="RefSeq" id="WP_008089845.1">
    <property type="nucleotide sequence ID" value="NZ_AEUX02000007.1"/>
</dbReference>
<dbReference type="InterPro" id="IPR025134">
    <property type="entry name" value="DUF4059"/>
</dbReference>
<protein>
    <submittedName>
        <fullName evidence="2">Uncharacterized protein</fullName>
    </submittedName>
</protein>
<keyword evidence="3" id="KW-1185">Reference proteome</keyword>
<evidence type="ECO:0000313" key="3">
    <source>
        <dbReference type="Proteomes" id="UP000003330"/>
    </source>
</evidence>
<dbReference type="STRING" id="764299.STRIC_1659"/>
<reference evidence="2 3" key="1">
    <citation type="journal article" date="2014" name="Int. J. Syst. Evol. Microbiol.">
        <title>Phylogenomics and the dynamic genome evolution of the genus Streptococcus.</title>
        <authorList>
            <consortium name="The Broad Institute Genome Sequencing Platform"/>
            <person name="Richards V.P."/>
            <person name="Palmer S.R."/>
            <person name="Pavinski Bitar P.D."/>
            <person name="Qin X."/>
            <person name="Weinstock G.M."/>
            <person name="Highlander S.K."/>
            <person name="Town C.D."/>
            <person name="Burne R.A."/>
            <person name="Stanhope M.J."/>
        </authorList>
    </citation>
    <scope>NUCLEOTIDE SEQUENCE [LARGE SCALE GENOMIC DNA]</scope>
    <source>
        <strain evidence="2 3">707-05</strain>
    </source>
</reference>
<organism evidence="2 3">
    <name type="scientific">Streptococcus ictaluri 707-05</name>
    <dbReference type="NCBI Taxonomy" id="764299"/>
    <lineage>
        <taxon>Bacteria</taxon>
        <taxon>Bacillati</taxon>
        <taxon>Bacillota</taxon>
        <taxon>Bacilli</taxon>
        <taxon>Lactobacillales</taxon>
        <taxon>Streptococcaceae</taxon>
        <taxon>Streptococcus</taxon>
    </lineage>
</organism>
<accession>G5K4D9</accession>
<keyword evidence="1" id="KW-0472">Membrane</keyword>
<evidence type="ECO:0000313" key="2">
    <source>
        <dbReference type="EMBL" id="EHI68949.1"/>
    </source>
</evidence>
<proteinExistence type="predicted"/>
<dbReference type="AlphaFoldDB" id="G5K4D9"/>
<dbReference type="Proteomes" id="UP000003330">
    <property type="component" value="Unassembled WGS sequence"/>
</dbReference>
<keyword evidence="1" id="KW-1133">Transmembrane helix</keyword>
<keyword evidence="1" id="KW-0812">Transmembrane</keyword>
<dbReference type="OrthoDB" id="2243356at2"/>
<evidence type="ECO:0000256" key="1">
    <source>
        <dbReference type="SAM" id="Phobius"/>
    </source>
</evidence>
<name>G5K4D9_9STRE</name>
<gene>
    <name evidence="2" type="ORF">STRIC_1659</name>
</gene>
<comment type="caution">
    <text evidence="2">The sequence shown here is derived from an EMBL/GenBank/DDBJ whole genome shotgun (WGS) entry which is preliminary data.</text>
</comment>
<feature type="transmembrane region" description="Helical" evidence="1">
    <location>
        <begin position="50"/>
        <end position="72"/>
    </location>
</feature>